<dbReference type="GO" id="GO:0005524">
    <property type="term" value="F:ATP binding"/>
    <property type="evidence" value="ECO:0007669"/>
    <property type="project" value="UniProtKB-KW"/>
</dbReference>
<dbReference type="SUPFAM" id="SSF55681">
    <property type="entry name" value="Class II aaRS and biotin synthetases"/>
    <property type="match status" value="1"/>
</dbReference>
<comment type="pathway">
    <text evidence="1">Protein modification; protein lipoylation via exogenous pathway; protein N(6)-(lipoyl)lysine from lipoate: step 2/2.</text>
</comment>
<keyword evidence="9" id="KW-0808">Transferase</keyword>
<dbReference type="GO" id="GO:0005737">
    <property type="term" value="C:cytoplasm"/>
    <property type="evidence" value="ECO:0007669"/>
    <property type="project" value="TreeGrafter"/>
</dbReference>
<keyword evidence="6" id="KW-0067">ATP-binding</keyword>
<feature type="domain" description="BPL/LPL catalytic" evidence="8">
    <location>
        <begin position="38"/>
        <end position="223"/>
    </location>
</feature>
<evidence type="ECO:0000256" key="7">
    <source>
        <dbReference type="ARBA" id="ARBA00048037"/>
    </source>
</evidence>
<organism evidence="9 10">
    <name type="scientific">Alloprevotella rava</name>
    <dbReference type="NCBI Taxonomy" id="671218"/>
    <lineage>
        <taxon>Bacteria</taxon>
        <taxon>Pseudomonadati</taxon>
        <taxon>Bacteroidota</taxon>
        <taxon>Bacteroidia</taxon>
        <taxon>Bacteroidales</taxon>
        <taxon>Prevotellaceae</taxon>
        <taxon>Alloprevotella</taxon>
    </lineage>
</organism>
<evidence type="ECO:0000256" key="3">
    <source>
        <dbReference type="ARBA" id="ARBA00012367"/>
    </source>
</evidence>
<dbReference type="UniPathway" id="UPA00537">
    <property type="reaction ID" value="UER00594"/>
</dbReference>
<dbReference type="Proteomes" id="UP000541425">
    <property type="component" value="Unassembled WGS sequence"/>
</dbReference>
<protein>
    <recommendedName>
        <fullName evidence="3">lipoate--protein ligase</fullName>
        <ecNumber evidence="3">6.3.1.20</ecNumber>
    </recommendedName>
</protein>
<evidence type="ECO:0000256" key="1">
    <source>
        <dbReference type="ARBA" id="ARBA00005085"/>
    </source>
</evidence>
<comment type="caution">
    <text evidence="9">The sequence shown here is derived from an EMBL/GenBank/DDBJ whole genome shotgun (WGS) entry which is preliminary data.</text>
</comment>
<dbReference type="SUPFAM" id="SSF82649">
    <property type="entry name" value="SufE/NifU"/>
    <property type="match status" value="1"/>
</dbReference>
<dbReference type="GO" id="GO:0016979">
    <property type="term" value="F:lipoate-protein ligase activity"/>
    <property type="evidence" value="ECO:0007669"/>
    <property type="project" value="UniProtKB-EC"/>
</dbReference>
<dbReference type="GO" id="GO:0009249">
    <property type="term" value="P:protein lipoylation"/>
    <property type="evidence" value="ECO:0007669"/>
    <property type="project" value="InterPro"/>
</dbReference>
<dbReference type="PANTHER" id="PTHR12561">
    <property type="entry name" value="LIPOATE-PROTEIN LIGASE"/>
    <property type="match status" value="1"/>
</dbReference>
<name>A0A7W5UXZ5_9BACT</name>
<dbReference type="InterPro" id="IPR019491">
    <property type="entry name" value="Lipoate_protein_ligase_C"/>
</dbReference>
<evidence type="ECO:0000259" key="8">
    <source>
        <dbReference type="PROSITE" id="PS51733"/>
    </source>
</evidence>
<evidence type="ECO:0000256" key="2">
    <source>
        <dbReference type="ARBA" id="ARBA00005124"/>
    </source>
</evidence>
<dbReference type="GO" id="GO:0017118">
    <property type="term" value="F:lipoyltransferase activity"/>
    <property type="evidence" value="ECO:0007669"/>
    <property type="project" value="TreeGrafter"/>
</dbReference>
<dbReference type="InterPro" id="IPR004562">
    <property type="entry name" value="LipoylTrfase_LipoateP_Ligase"/>
</dbReference>
<accession>A0A7W5UXZ5</accession>
<evidence type="ECO:0000256" key="4">
    <source>
        <dbReference type="ARBA" id="ARBA00022598"/>
    </source>
</evidence>
<comment type="pathway">
    <text evidence="2">Protein modification; protein lipoylation via exogenous pathway; protein N(6)-(lipoyl)lysine from lipoate: step 1/2.</text>
</comment>
<evidence type="ECO:0000313" key="10">
    <source>
        <dbReference type="Proteomes" id="UP000541425"/>
    </source>
</evidence>
<dbReference type="PROSITE" id="PS51733">
    <property type="entry name" value="BPL_LPL_CATALYTIC"/>
    <property type="match status" value="1"/>
</dbReference>
<proteinExistence type="predicted"/>
<dbReference type="CDD" id="cd16443">
    <property type="entry name" value="LplA"/>
    <property type="match status" value="1"/>
</dbReference>
<keyword evidence="5" id="KW-0547">Nucleotide-binding</keyword>
<dbReference type="InterPro" id="IPR004143">
    <property type="entry name" value="BPL_LPL_catalytic"/>
</dbReference>
<dbReference type="Pfam" id="PF21948">
    <property type="entry name" value="LplA-B_cat"/>
    <property type="match status" value="1"/>
</dbReference>
<evidence type="ECO:0000313" key="9">
    <source>
        <dbReference type="EMBL" id="MBB3703639.1"/>
    </source>
</evidence>
<dbReference type="Gene3D" id="3.30.390.50">
    <property type="entry name" value="CO dehydrogenase flavoprotein, C-terminal domain"/>
    <property type="match status" value="1"/>
</dbReference>
<gene>
    <name evidence="9" type="ORF">FHS60_002134</name>
</gene>
<dbReference type="AlphaFoldDB" id="A0A7W5UXZ5"/>
<evidence type="ECO:0000256" key="5">
    <source>
        <dbReference type="ARBA" id="ARBA00022741"/>
    </source>
</evidence>
<keyword evidence="4 9" id="KW-0436">Ligase</keyword>
<comment type="catalytic activity">
    <reaction evidence="7">
        <text>L-lysyl-[lipoyl-carrier protein] + (R)-lipoate + ATP = N(6)-[(R)-lipoyl]-L-lysyl-[lipoyl-carrier protein] + AMP + diphosphate + H(+)</text>
        <dbReference type="Rhea" id="RHEA:49288"/>
        <dbReference type="Rhea" id="RHEA-COMP:10500"/>
        <dbReference type="Rhea" id="RHEA-COMP:10502"/>
        <dbReference type="ChEBI" id="CHEBI:15378"/>
        <dbReference type="ChEBI" id="CHEBI:29969"/>
        <dbReference type="ChEBI" id="CHEBI:30616"/>
        <dbReference type="ChEBI" id="CHEBI:33019"/>
        <dbReference type="ChEBI" id="CHEBI:83088"/>
        <dbReference type="ChEBI" id="CHEBI:83099"/>
        <dbReference type="ChEBI" id="CHEBI:456215"/>
        <dbReference type="EC" id="6.3.1.20"/>
    </reaction>
</comment>
<dbReference type="Gene3D" id="3.30.930.10">
    <property type="entry name" value="Bira Bifunctional Protein, Domain 2"/>
    <property type="match status" value="1"/>
</dbReference>
<dbReference type="InterPro" id="IPR045864">
    <property type="entry name" value="aa-tRNA-synth_II/BPL/LPL"/>
</dbReference>
<dbReference type="PANTHER" id="PTHR12561:SF3">
    <property type="entry name" value="LIPOYLTRANSFERASE 1, MITOCHONDRIAL"/>
    <property type="match status" value="1"/>
</dbReference>
<dbReference type="Pfam" id="PF10437">
    <property type="entry name" value="Lip_prot_lig_C"/>
    <property type="match status" value="1"/>
</dbReference>
<reference evidence="9 10" key="1">
    <citation type="submission" date="2020-08" db="EMBL/GenBank/DDBJ databases">
        <title>Genomic Encyclopedia of Type Strains, Phase IV (KMG-IV): sequencing the most valuable type-strain genomes for metagenomic binning, comparative biology and taxonomic classification.</title>
        <authorList>
            <person name="Goeker M."/>
        </authorList>
    </citation>
    <scope>NUCLEOTIDE SEQUENCE [LARGE SCALE GENOMIC DNA]</scope>
    <source>
        <strain evidence="9 10">DSM 22548</strain>
    </source>
</reference>
<dbReference type="RefSeq" id="WP_050801298.1">
    <property type="nucleotide sequence ID" value="NZ_JACICA010000018.1"/>
</dbReference>
<evidence type="ECO:0000256" key="6">
    <source>
        <dbReference type="ARBA" id="ARBA00022840"/>
    </source>
</evidence>
<dbReference type="EC" id="6.3.1.20" evidence="3"/>
<dbReference type="EMBL" id="JACICA010000018">
    <property type="protein sequence ID" value="MBB3703639.1"/>
    <property type="molecule type" value="Genomic_DNA"/>
</dbReference>
<sequence length="336" mass="37992">MSEKSKHFPACHVVFPPNCEERRAAFYLAAEEYVAETFNEDNYIFTWQLSPTCVFGRNQIPHSELDVDFCNKNGIDLCRRKSGGGTIFADRNNIMISLITPACDVESLFAEYAETVSAGLRKLGAPTKVSGRNDIILEDGRKVCGNAFYHQANRNIVHGTMLYGTDVEKMIGALTPDKAKLESKGVISVKSRIGELKEYLPFDVTTLRSRLIAMLTNKSLELSEKDIKSIEDLEQTYYAPTYLWGHKAKSDICRTERIEQCGTVQVNITLRGSLIDSITLSGDFFEIGKNVKDAFYNLFHEIPYNRAELKHILDLHHPEKLIRNLSEDELLNLLCP</sequence>